<protein>
    <submittedName>
        <fullName evidence="5">Centromere/kinetochore protein zw10 homolog</fullName>
    </submittedName>
</protein>
<accession>A0A5S6QEK0</accession>
<keyword evidence="1" id="KW-0175">Coiled coil</keyword>
<dbReference type="Pfam" id="PF20666">
    <property type="entry name" value="ZW10_C"/>
    <property type="match status" value="1"/>
</dbReference>
<dbReference type="PANTHER" id="PTHR12205">
    <property type="entry name" value="CENTROMERE/KINETOCHORE PROTEIN ZW10"/>
    <property type="match status" value="1"/>
</dbReference>
<organism evidence="4 5">
    <name type="scientific">Trichuris muris</name>
    <name type="common">Mouse whipworm</name>
    <dbReference type="NCBI Taxonomy" id="70415"/>
    <lineage>
        <taxon>Eukaryota</taxon>
        <taxon>Metazoa</taxon>
        <taxon>Ecdysozoa</taxon>
        <taxon>Nematoda</taxon>
        <taxon>Enoplea</taxon>
        <taxon>Dorylaimia</taxon>
        <taxon>Trichinellida</taxon>
        <taxon>Trichuridae</taxon>
        <taxon>Trichuris</taxon>
    </lineage>
</organism>
<evidence type="ECO:0000313" key="4">
    <source>
        <dbReference type="Proteomes" id="UP000046395"/>
    </source>
</evidence>
<dbReference type="GO" id="GO:0005737">
    <property type="term" value="C:cytoplasm"/>
    <property type="evidence" value="ECO:0007669"/>
    <property type="project" value="GOC"/>
</dbReference>
<feature type="domain" description="ZW10 C-terminal helical" evidence="3">
    <location>
        <begin position="606"/>
        <end position="751"/>
    </location>
</feature>
<dbReference type="STRING" id="70415.A0A5S6QEK0"/>
<dbReference type="WBParaSite" id="TMUE_1000005525.1">
    <property type="protein sequence ID" value="TMUE_1000005525.1"/>
    <property type="gene ID" value="WBGene00288811"/>
</dbReference>
<feature type="domain" description="Centromere/kinetochore protein zw10 C-terminal" evidence="2">
    <location>
        <begin position="451"/>
        <end position="581"/>
    </location>
</feature>
<sequence>MRNLEAPVSLVGYFQMKMGRACKKSELNSLSYWNNLSDADMRNLANGLKGLSELMSFADEDELPMAAEALAAQEMELNNIEAELSDLTNSLCRIEQRLGAFDFMKGLYELFLKCVDVSEESVNKFPQAFFSLRTLTRQVLNPSDDNMSPTLRCTLLTSHPDMNKAFFASVLAWLSEKKKVMRQFLLGLWNATFAWSHKLESQSLTVTVRETGQLVHLCNALDLFDMLDLAVRNLSVGIREMFLSRFCKAGPCDLRYETYNGVHTLQTFMPPIIPVDVSEQDVQRRSNAVGDFFNSLSEILDVTAGSGIHLGFAVGEFLGDSLMEGIVAVCLKPFVSLEGSNKLSVEKQLDYCRTLERNLRNRKLLNTNSDVLQQFMLEYDAILCEKECERLISAFRATIDSPLQPVKEVGSSVCKLTDSEIGWPPTDVQNEVADLGPSLESFRASISSVLAPPCSVSAWLVNYIELIESTLRTAFEASHPQQAVRYFEVTRAAVLLFIVHGKTRLKEASSSAYLAAIHFNNMCYLARSLLELNVDLELNLAGTFHCSPFLHGFTYLDLTRKLRGLAVCHLDAFLECQSGKLVHDLNLASGFAKVRIGGRPNICQQTVKNCVKLLLCIHNEWNSLLPGHVMRVSYGRLVDCLLSAVISNVLSLEDITSKEATRLDDMFIALKADIEFLFSSEKPDSPEVYCEAWPRMNELLFILENNLKGIEERWNNGSGPLATFFTTDELRRLIRAIFQNTEQRAALLSKLTRSYE</sequence>
<dbReference type="GO" id="GO:1990423">
    <property type="term" value="C:RZZ complex"/>
    <property type="evidence" value="ECO:0007669"/>
    <property type="project" value="TreeGrafter"/>
</dbReference>
<dbReference type="GO" id="GO:0007094">
    <property type="term" value="P:mitotic spindle assembly checkpoint signaling"/>
    <property type="evidence" value="ECO:0007669"/>
    <property type="project" value="TreeGrafter"/>
</dbReference>
<evidence type="ECO:0000259" key="2">
    <source>
        <dbReference type="Pfam" id="PF20666"/>
    </source>
</evidence>
<proteinExistence type="predicted"/>
<dbReference type="PANTHER" id="PTHR12205:SF0">
    <property type="entry name" value="CENTROMERE_KINETOCHORE PROTEIN ZW10 HOMOLOG"/>
    <property type="match status" value="1"/>
</dbReference>
<keyword evidence="4" id="KW-1185">Reference proteome</keyword>
<evidence type="ECO:0000313" key="5">
    <source>
        <dbReference type="WBParaSite" id="TMUE_1000005525.1"/>
    </source>
</evidence>
<name>A0A5S6QEK0_TRIMR</name>
<dbReference type="Gene3D" id="1.10.357.150">
    <property type="match status" value="1"/>
</dbReference>
<dbReference type="Pfam" id="PF22766">
    <property type="entry name" value="ZW10_C2"/>
    <property type="match status" value="1"/>
</dbReference>
<reference evidence="5" key="1">
    <citation type="submission" date="2019-12" db="UniProtKB">
        <authorList>
            <consortium name="WormBaseParasite"/>
        </authorList>
    </citation>
    <scope>IDENTIFICATION</scope>
</reference>
<dbReference type="GO" id="GO:0006888">
    <property type="term" value="P:endoplasmic reticulum to Golgi vesicle-mediated transport"/>
    <property type="evidence" value="ECO:0007669"/>
    <property type="project" value="TreeGrafter"/>
</dbReference>
<dbReference type="AlphaFoldDB" id="A0A5S6QEK0"/>
<dbReference type="Proteomes" id="UP000046395">
    <property type="component" value="Unassembled WGS sequence"/>
</dbReference>
<dbReference type="InterPro" id="IPR046362">
    <property type="entry name" value="Zw10/DSL1_C_sf"/>
</dbReference>
<feature type="coiled-coil region" evidence="1">
    <location>
        <begin position="63"/>
        <end position="90"/>
    </location>
</feature>
<dbReference type="InterPro" id="IPR055148">
    <property type="entry name" value="ZW10_C_2"/>
</dbReference>
<dbReference type="InterPro" id="IPR048343">
    <property type="entry name" value="ZW10_C"/>
</dbReference>
<evidence type="ECO:0000259" key="3">
    <source>
        <dbReference type="Pfam" id="PF22766"/>
    </source>
</evidence>
<evidence type="ECO:0000256" key="1">
    <source>
        <dbReference type="SAM" id="Coils"/>
    </source>
</evidence>